<feature type="transmembrane region" description="Helical" evidence="3">
    <location>
        <begin position="150"/>
        <end position="169"/>
    </location>
</feature>
<dbReference type="Pfam" id="PF00487">
    <property type="entry name" value="FA_desaturase"/>
    <property type="match status" value="1"/>
</dbReference>
<proteinExistence type="inferred from homology"/>
<comment type="caution">
    <text evidence="5">The sequence shown here is derived from an EMBL/GenBank/DDBJ whole genome shotgun (WGS) entry which is preliminary data.</text>
</comment>
<organism evidence="5 6">
    <name type="scientific">Phormidesmis priestleyi</name>
    <dbReference type="NCBI Taxonomy" id="268141"/>
    <lineage>
        <taxon>Bacteria</taxon>
        <taxon>Bacillati</taxon>
        <taxon>Cyanobacteriota</taxon>
        <taxon>Cyanophyceae</taxon>
        <taxon>Leptolyngbyales</taxon>
        <taxon>Leptolyngbyaceae</taxon>
        <taxon>Phormidesmis</taxon>
    </lineage>
</organism>
<feature type="transmembrane region" description="Helical" evidence="3">
    <location>
        <begin position="20"/>
        <end position="44"/>
    </location>
</feature>
<keyword evidence="3" id="KW-1133">Transmembrane helix</keyword>
<feature type="transmembrane region" description="Helical" evidence="3">
    <location>
        <begin position="175"/>
        <end position="196"/>
    </location>
</feature>
<dbReference type="GO" id="GO:0006629">
    <property type="term" value="P:lipid metabolic process"/>
    <property type="evidence" value="ECO:0007669"/>
    <property type="project" value="InterPro"/>
</dbReference>
<dbReference type="AlphaFoldDB" id="A0A2W4X9V4"/>
<accession>A0A2W4X9V4</accession>
<reference evidence="5 6" key="2">
    <citation type="submission" date="2018-06" db="EMBL/GenBank/DDBJ databases">
        <title>Metagenomic assembly of (sub)arctic Cyanobacteria and their associated microbiome from non-axenic cultures.</title>
        <authorList>
            <person name="Baurain D."/>
        </authorList>
    </citation>
    <scope>NUCLEOTIDE SEQUENCE [LARGE SCALE GENOMIC DNA]</scope>
    <source>
        <strain evidence="5">ULC027bin1</strain>
    </source>
</reference>
<evidence type="ECO:0000259" key="4">
    <source>
        <dbReference type="Pfam" id="PF00487"/>
    </source>
</evidence>
<feature type="domain" description="Fatty acid desaturase" evidence="4">
    <location>
        <begin position="52"/>
        <end position="259"/>
    </location>
</feature>
<gene>
    <name evidence="5" type="ORF">DCF15_12370</name>
</gene>
<dbReference type="InterPro" id="IPR005804">
    <property type="entry name" value="FA_desaturase_dom"/>
</dbReference>
<dbReference type="EMBL" id="QBMP01000123">
    <property type="protein sequence ID" value="PZO53880.1"/>
    <property type="molecule type" value="Genomic_DNA"/>
</dbReference>
<protein>
    <submittedName>
        <fullName evidence="5">Beta-carotene ketolase</fullName>
    </submittedName>
</protein>
<feature type="transmembrane region" description="Helical" evidence="3">
    <location>
        <begin position="50"/>
        <end position="72"/>
    </location>
</feature>
<reference evidence="6" key="1">
    <citation type="submission" date="2018-04" db="EMBL/GenBank/DDBJ databases">
        <authorList>
            <person name="Cornet L."/>
        </authorList>
    </citation>
    <scope>NUCLEOTIDE SEQUENCE [LARGE SCALE GENOMIC DNA]</scope>
</reference>
<comment type="cofactor">
    <cofactor evidence="1">
        <name>Fe(2+)</name>
        <dbReference type="ChEBI" id="CHEBI:29033"/>
    </cofactor>
</comment>
<sequence length="263" mass="30377">MTAFPQSRSHLSATLIRESFVSLAIATVILLLWLLTIYGSLFLLPDARTLPIVVILAVIVGRSFLHTGLFIISHDAMHGTLVPASPLLNDWAGRVILSLYSFLSFQKMRACHQQHHRTPAQAEDPDFYPGSFWVWYFSFMRTYIEGKQGWIIFCGMSALFYPLLLWFHVPPLNAALFWLLPQAVSSCQLFYFGTYLPHKRPVGGYTNVHRANSSEASRLWSFLRCYHFDYHWEHHQYPHLPWYKLPSMHQAHQAATPKSAERL</sequence>
<evidence type="ECO:0000256" key="3">
    <source>
        <dbReference type="SAM" id="Phobius"/>
    </source>
</evidence>
<dbReference type="Proteomes" id="UP000249794">
    <property type="component" value="Unassembled WGS sequence"/>
</dbReference>
<evidence type="ECO:0000313" key="5">
    <source>
        <dbReference type="EMBL" id="PZO53880.1"/>
    </source>
</evidence>
<comment type="similarity">
    <text evidence="2">Belongs to the fatty acid desaturase type 2 family.</text>
</comment>
<keyword evidence="3" id="KW-0472">Membrane</keyword>
<name>A0A2W4X9V4_9CYAN</name>
<evidence type="ECO:0000256" key="1">
    <source>
        <dbReference type="ARBA" id="ARBA00001954"/>
    </source>
</evidence>
<keyword evidence="3" id="KW-0812">Transmembrane</keyword>
<evidence type="ECO:0000256" key="2">
    <source>
        <dbReference type="ARBA" id="ARBA00008749"/>
    </source>
</evidence>
<evidence type="ECO:0000313" key="6">
    <source>
        <dbReference type="Proteomes" id="UP000249794"/>
    </source>
</evidence>